<feature type="region of interest" description="Disordered" evidence="1">
    <location>
        <begin position="171"/>
        <end position="196"/>
    </location>
</feature>
<evidence type="ECO:0000256" key="1">
    <source>
        <dbReference type="SAM" id="MobiDB-lite"/>
    </source>
</evidence>
<dbReference type="RefSeq" id="WP_121029956.1">
    <property type="nucleotide sequence ID" value="NZ_PNJG02000001.1"/>
</dbReference>
<sequence length="196" mass="19617">MTARERGAPRTESYGRGVRAGSLLVAAAAAAAVAVAFGAHVPDTARSLLFGAGLVALSSAASVLVAAQMFRVAPAATAPALAALYLLKVLALGWLLLVPGPPGWLVPGAFLGSALAVHVVATVCFVVLVRRVSGHAARDLALQRAAEHDDAAPPPPAPRVADAAHLAAPAAGTAGAVACPGDTDRHPPSTREMRTP</sequence>
<organism evidence="3 4">
    <name type="scientific">Kocuria tytonis</name>
    <dbReference type="NCBI Taxonomy" id="2054280"/>
    <lineage>
        <taxon>Bacteria</taxon>
        <taxon>Bacillati</taxon>
        <taxon>Actinomycetota</taxon>
        <taxon>Actinomycetes</taxon>
        <taxon>Micrococcales</taxon>
        <taxon>Micrococcaceae</taxon>
        <taxon>Kocuria</taxon>
    </lineage>
</organism>
<reference evidence="3 4" key="1">
    <citation type="submission" date="2018-10" db="EMBL/GenBank/DDBJ databases">
        <title>Kocuria tytouropygialis sp. nov., isolated from the uropygial gland of an American barn owl (Tyto furcata).</title>
        <authorList>
            <person name="Braun M.S."/>
            <person name="Wang E."/>
            <person name="Zimmermann S."/>
            <person name="Wagner H."/>
            <person name="Wink M."/>
        </authorList>
    </citation>
    <scope>NUCLEOTIDE SEQUENCE [LARGE SCALE GENOMIC DNA]</scope>
    <source>
        <strain evidence="3 4">442</strain>
    </source>
</reference>
<feature type="compositionally biased region" description="Low complexity" evidence="1">
    <location>
        <begin position="171"/>
        <end position="181"/>
    </location>
</feature>
<evidence type="ECO:0000313" key="4">
    <source>
        <dbReference type="Proteomes" id="UP000249516"/>
    </source>
</evidence>
<evidence type="ECO:0000313" key="3">
    <source>
        <dbReference type="EMBL" id="RKQ36662.1"/>
    </source>
</evidence>
<comment type="caution">
    <text evidence="3">The sequence shown here is derived from an EMBL/GenBank/DDBJ whole genome shotgun (WGS) entry which is preliminary data.</text>
</comment>
<accession>A0A495AA01</accession>
<keyword evidence="2" id="KW-0812">Transmembrane</keyword>
<feature type="transmembrane region" description="Helical" evidence="2">
    <location>
        <begin position="79"/>
        <end position="98"/>
    </location>
</feature>
<feature type="transmembrane region" description="Helical" evidence="2">
    <location>
        <begin position="104"/>
        <end position="129"/>
    </location>
</feature>
<keyword evidence="4" id="KW-1185">Reference proteome</keyword>
<protein>
    <submittedName>
        <fullName evidence="3">Uncharacterized protein</fullName>
    </submittedName>
</protein>
<dbReference type="Proteomes" id="UP000249516">
    <property type="component" value="Unassembled WGS sequence"/>
</dbReference>
<feature type="transmembrane region" description="Helical" evidence="2">
    <location>
        <begin position="47"/>
        <end position="67"/>
    </location>
</feature>
<dbReference type="AlphaFoldDB" id="A0A495AA01"/>
<evidence type="ECO:0000256" key="2">
    <source>
        <dbReference type="SAM" id="Phobius"/>
    </source>
</evidence>
<feature type="transmembrane region" description="Helical" evidence="2">
    <location>
        <begin position="21"/>
        <end position="41"/>
    </location>
</feature>
<dbReference type="EMBL" id="PNJG02000001">
    <property type="protein sequence ID" value="RKQ36662.1"/>
    <property type="molecule type" value="Genomic_DNA"/>
</dbReference>
<gene>
    <name evidence="3" type="ORF">C1C97_003200</name>
</gene>
<keyword evidence="2" id="KW-0472">Membrane</keyword>
<keyword evidence="2" id="KW-1133">Transmembrane helix</keyword>
<feature type="compositionally biased region" description="Basic and acidic residues" evidence="1">
    <location>
        <begin position="182"/>
        <end position="196"/>
    </location>
</feature>
<name>A0A495AA01_9MICC</name>
<proteinExistence type="predicted"/>